<accession>A0A6G1J189</accession>
<keyword evidence="2" id="KW-1185">Reference proteome</keyword>
<protein>
    <submittedName>
        <fullName evidence="1">Uncharacterized protein</fullName>
    </submittedName>
</protein>
<organism evidence="1 2">
    <name type="scientific">Lentithecium fluviatile CBS 122367</name>
    <dbReference type="NCBI Taxonomy" id="1168545"/>
    <lineage>
        <taxon>Eukaryota</taxon>
        <taxon>Fungi</taxon>
        <taxon>Dikarya</taxon>
        <taxon>Ascomycota</taxon>
        <taxon>Pezizomycotina</taxon>
        <taxon>Dothideomycetes</taxon>
        <taxon>Pleosporomycetidae</taxon>
        <taxon>Pleosporales</taxon>
        <taxon>Massarineae</taxon>
        <taxon>Lentitheciaceae</taxon>
        <taxon>Lentithecium</taxon>
    </lineage>
</organism>
<evidence type="ECO:0000313" key="1">
    <source>
        <dbReference type="EMBL" id="KAF2683983.1"/>
    </source>
</evidence>
<sequence length="76" mass="7642">MTPVADAMGGTLRTYGAAACLTSGRPIAPPTSPPRGSSTKSLIHPLIRCFGPERCQGRGFGGSGGCGFEASVVKCS</sequence>
<proteinExistence type="predicted"/>
<evidence type="ECO:0000313" key="2">
    <source>
        <dbReference type="Proteomes" id="UP000799291"/>
    </source>
</evidence>
<dbReference type="EMBL" id="MU005582">
    <property type="protein sequence ID" value="KAF2683983.1"/>
    <property type="molecule type" value="Genomic_DNA"/>
</dbReference>
<dbReference type="Proteomes" id="UP000799291">
    <property type="component" value="Unassembled WGS sequence"/>
</dbReference>
<gene>
    <name evidence="1" type="ORF">K458DRAFT_418304</name>
</gene>
<dbReference type="AlphaFoldDB" id="A0A6G1J189"/>
<name>A0A6G1J189_9PLEO</name>
<reference evidence="1" key="1">
    <citation type="journal article" date="2020" name="Stud. Mycol.">
        <title>101 Dothideomycetes genomes: a test case for predicting lifestyles and emergence of pathogens.</title>
        <authorList>
            <person name="Haridas S."/>
            <person name="Albert R."/>
            <person name="Binder M."/>
            <person name="Bloem J."/>
            <person name="Labutti K."/>
            <person name="Salamov A."/>
            <person name="Andreopoulos B."/>
            <person name="Baker S."/>
            <person name="Barry K."/>
            <person name="Bills G."/>
            <person name="Bluhm B."/>
            <person name="Cannon C."/>
            <person name="Castanera R."/>
            <person name="Culley D."/>
            <person name="Daum C."/>
            <person name="Ezra D."/>
            <person name="Gonzalez J."/>
            <person name="Henrissat B."/>
            <person name="Kuo A."/>
            <person name="Liang C."/>
            <person name="Lipzen A."/>
            <person name="Lutzoni F."/>
            <person name="Magnuson J."/>
            <person name="Mondo S."/>
            <person name="Nolan M."/>
            <person name="Ohm R."/>
            <person name="Pangilinan J."/>
            <person name="Park H.-J."/>
            <person name="Ramirez L."/>
            <person name="Alfaro M."/>
            <person name="Sun H."/>
            <person name="Tritt A."/>
            <person name="Yoshinaga Y."/>
            <person name="Zwiers L.-H."/>
            <person name="Turgeon B."/>
            <person name="Goodwin S."/>
            <person name="Spatafora J."/>
            <person name="Crous P."/>
            <person name="Grigoriev I."/>
        </authorList>
    </citation>
    <scope>NUCLEOTIDE SEQUENCE</scope>
    <source>
        <strain evidence="1">CBS 122367</strain>
    </source>
</reference>